<sequence length="155" mass="16764">MTGTGNQSTIVFPVAQIVGKFTMIGGVDTEVGDEDVSNLATEDVQEKVLHDIGTMSDTEVEMLLNTADNLLTFASTPTAPYLKLKHKELITINWAARQGQSAGASLSAWGGIKKISLPEHVNNVTQRLKFTIAWLNRDNTGVQVKPAWTPATETP</sequence>
<gene>
    <name evidence="1" type="ORF">V7x_28820</name>
</gene>
<dbReference type="RefSeq" id="WP_146413739.1">
    <property type="nucleotide sequence ID" value="NZ_SJPZ01000001.1"/>
</dbReference>
<proteinExistence type="predicted"/>
<name>A0A5C6G101_9PLAN</name>
<dbReference type="Proteomes" id="UP000316476">
    <property type="component" value="Unassembled WGS sequence"/>
</dbReference>
<dbReference type="EMBL" id="SJPZ01000001">
    <property type="protein sequence ID" value="TWU67308.1"/>
    <property type="molecule type" value="Genomic_DNA"/>
</dbReference>
<dbReference type="AlphaFoldDB" id="A0A5C6G101"/>
<organism evidence="1 2">
    <name type="scientific">Crateriforma conspicua</name>
    <dbReference type="NCBI Taxonomy" id="2527996"/>
    <lineage>
        <taxon>Bacteria</taxon>
        <taxon>Pseudomonadati</taxon>
        <taxon>Planctomycetota</taxon>
        <taxon>Planctomycetia</taxon>
        <taxon>Planctomycetales</taxon>
        <taxon>Planctomycetaceae</taxon>
        <taxon>Crateriforma</taxon>
    </lineage>
</organism>
<accession>A0A5C6G101</accession>
<evidence type="ECO:0000313" key="2">
    <source>
        <dbReference type="Proteomes" id="UP000316476"/>
    </source>
</evidence>
<comment type="caution">
    <text evidence="1">The sequence shown here is derived from an EMBL/GenBank/DDBJ whole genome shotgun (WGS) entry which is preliminary data.</text>
</comment>
<reference evidence="1 2" key="1">
    <citation type="submission" date="2019-02" db="EMBL/GenBank/DDBJ databases">
        <title>Deep-cultivation of Planctomycetes and their phenomic and genomic characterization uncovers novel biology.</title>
        <authorList>
            <person name="Wiegand S."/>
            <person name="Jogler M."/>
            <person name="Boedeker C."/>
            <person name="Pinto D."/>
            <person name="Vollmers J."/>
            <person name="Rivas-Marin E."/>
            <person name="Kohn T."/>
            <person name="Peeters S.H."/>
            <person name="Heuer A."/>
            <person name="Rast P."/>
            <person name="Oberbeckmann S."/>
            <person name="Bunk B."/>
            <person name="Jeske O."/>
            <person name="Meyerdierks A."/>
            <person name="Storesund J.E."/>
            <person name="Kallscheuer N."/>
            <person name="Luecker S."/>
            <person name="Lage O.M."/>
            <person name="Pohl T."/>
            <person name="Merkel B.J."/>
            <person name="Hornburger P."/>
            <person name="Mueller R.-W."/>
            <person name="Bruemmer F."/>
            <person name="Labrenz M."/>
            <person name="Spormann A.M."/>
            <person name="Op Den Camp H."/>
            <person name="Overmann J."/>
            <person name="Amann R."/>
            <person name="Jetten M.S.M."/>
            <person name="Mascher T."/>
            <person name="Medema M.H."/>
            <person name="Devos D.P."/>
            <person name="Kaster A.-K."/>
            <person name="Ovreas L."/>
            <person name="Rohde M."/>
            <person name="Galperin M.Y."/>
            <person name="Jogler C."/>
        </authorList>
    </citation>
    <scope>NUCLEOTIDE SEQUENCE [LARGE SCALE GENOMIC DNA]</scope>
    <source>
        <strain evidence="1 2">V7</strain>
    </source>
</reference>
<protein>
    <submittedName>
        <fullName evidence="1">Uncharacterized protein</fullName>
    </submittedName>
</protein>
<evidence type="ECO:0000313" key="1">
    <source>
        <dbReference type="EMBL" id="TWU67308.1"/>
    </source>
</evidence>